<protein>
    <recommendedName>
        <fullName evidence="5">WxL domain-containing protein</fullName>
    </recommendedName>
</protein>
<reference evidence="3" key="2">
    <citation type="submission" date="2017-05" db="EMBL/GenBank/DDBJ databases">
        <authorList>
            <consortium name="The Broad Institute Genomics Platform"/>
            <consortium name="The Broad Institute Genomic Center for Infectious Diseases"/>
            <person name="Earl A."/>
            <person name="Manson A."/>
            <person name="Schwartman J."/>
            <person name="Gilmore M."/>
            <person name="Abouelleil A."/>
            <person name="Cao P."/>
            <person name="Chapman S."/>
            <person name="Cusick C."/>
            <person name="Shea T."/>
            <person name="Young S."/>
            <person name="Neafsey D."/>
            <person name="Nusbaum C."/>
            <person name="Birren B."/>
        </authorList>
    </citation>
    <scope>NUCLEOTIDE SEQUENCE</scope>
    <source>
        <strain evidence="3">9E7_DIV0242</strain>
    </source>
</reference>
<dbReference type="AlphaFoldDB" id="A0A242K6K4"/>
<reference evidence="2" key="1">
    <citation type="submission" date="2017-05" db="EMBL/GenBank/DDBJ databases">
        <title>The Genome Sequence of Enterococcus sp. 9E7_DIV0242.</title>
        <authorList>
            <consortium name="The Broad Institute Genomics Platform"/>
            <consortium name="The Broad Institute Genomic Center for Infectious Diseases"/>
            <person name="Earl A."/>
            <person name="Manson A."/>
            <person name="Schwartman J."/>
            <person name="Gilmore M."/>
            <person name="Abouelleil A."/>
            <person name="Cao P."/>
            <person name="Chapman S."/>
            <person name="Cusick C."/>
            <person name="Shea T."/>
            <person name="Young S."/>
            <person name="Neafsey D."/>
            <person name="Nusbaum C."/>
            <person name="Birren B."/>
        </authorList>
    </citation>
    <scope>NUCLEOTIDE SEQUENCE [LARGE SCALE GENOMIC DNA]</scope>
    <source>
        <strain evidence="2">9E7_DIV0242</strain>
    </source>
</reference>
<sequence>MKKIWIKRIIIALVMTVVCCCFGQEALANRQTKVSYDHASSYTLIIPAKVQLSFSETTELVLSTVNRNLSPSSEVEVRLIDGLTADGEITLSRENASEGKLVSSIKTAGNDVTSANRVVGSFKGFVAEETPISVIDLGIPQGNKLAGDYKTELVFSASYK</sequence>
<dbReference type="RefSeq" id="WP_086349223.1">
    <property type="nucleotide sequence ID" value="NZ_CP147247.1"/>
</dbReference>
<proteinExistence type="predicted"/>
<reference evidence="3" key="3">
    <citation type="submission" date="2024-03" db="EMBL/GenBank/DDBJ databases">
        <title>The Genome Sequence of Enterococcus sp. DIV0242b.</title>
        <authorList>
            <consortium name="The Broad Institute Genomics Platform"/>
            <consortium name="The Broad Institute Microbial Omics Core"/>
            <consortium name="The Broad Institute Genomic Center for Infectious Diseases"/>
            <person name="Earl A."/>
            <person name="Manson A."/>
            <person name="Gilmore M."/>
            <person name="Schwartman J."/>
            <person name="Shea T."/>
            <person name="Abouelleil A."/>
            <person name="Cao P."/>
            <person name="Chapman S."/>
            <person name="Cusick C."/>
            <person name="Young S."/>
            <person name="Neafsey D."/>
            <person name="Nusbaum C."/>
            <person name="Birren B."/>
        </authorList>
    </citation>
    <scope>NUCLEOTIDE SEQUENCE</scope>
    <source>
        <strain evidence="3">9E7_DIV0242</strain>
    </source>
</reference>
<evidence type="ECO:0000313" key="4">
    <source>
        <dbReference type="Proteomes" id="UP000195141"/>
    </source>
</evidence>
<organism evidence="2">
    <name type="scientific">Candidatus Enterococcus clewellii</name>
    <dbReference type="NCBI Taxonomy" id="1834193"/>
    <lineage>
        <taxon>Bacteria</taxon>
        <taxon>Bacillati</taxon>
        <taxon>Bacillota</taxon>
        <taxon>Bacilli</taxon>
        <taxon>Lactobacillales</taxon>
        <taxon>Enterococcaceae</taxon>
        <taxon>Enterococcus</taxon>
    </lineage>
</organism>
<keyword evidence="1" id="KW-0732">Signal</keyword>
<evidence type="ECO:0000313" key="3">
    <source>
        <dbReference type="EMBL" id="WYJ92261.1"/>
    </source>
</evidence>
<name>A0A242K6K4_9ENTE</name>
<accession>A0A242K6K4</accession>
<dbReference type="EMBL" id="CP147247">
    <property type="protein sequence ID" value="WYJ92261.1"/>
    <property type="molecule type" value="Genomic_DNA"/>
</dbReference>
<gene>
    <name evidence="2" type="ORF">A5888_002162</name>
    <name evidence="3" type="ORF">A5888_004034</name>
</gene>
<dbReference type="OrthoDB" id="2194977at2"/>
<dbReference type="EMBL" id="NGMM01000003">
    <property type="protein sequence ID" value="OTP15948.1"/>
    <property type="molecule type" value="Genomic_DNA"/>
</dbReference>
<evidence type="ECO:0000313" key="2">
    <source>
        <dbReference type="EMBL" id="OTP15948.1"/>
    </source>
</evidence>
<feature type="signal peptide" evidence="1">
    <location>
        <begin position="1"/>
        <end position="23"/>
    </location>
</feature>
<keyword evidence="4" id="KW-1185">Reference proteome</keyword>
<evidence type="ECO:0008006" key="5">
    <source>
        <dbReference type="Google" id="ProtNLM"/>
    </source>
</evidence>
<feature type="chain" id="PRO_5039605852" description="WxL domain-containing protein" evidence="1">
    <location>
        <begin position="24"/>
        <end position="160"/>
    </location>
</feature>
<evidence type="ECO:0000256" key="1">
    <source>
        <dbReference type="SAM" id="SignalP"/>
    </source>
</evidence>
<dbReference type="Proteomes" id="UP000195141">
    <property type="component" value="Chromosome"/>
</dbReference>